<evidence type="ECO:0008006" key="3">
    <source>
        <dbReference type="Google" id="ProtNLM"/>
    </source>
</evidence>
<dbReference type="AlphaFoldDB" id="A0A3P5XPZ7"/>
<reference evidence="1 2" key="1">
    <citation type="submission" date="2018-11" db="EMBL/GenBank/DDBJ databases">
        <authorList>
            <person name="Criscuolo A."/>
        </authorList>
    </citation>
    <scope>NUCLEOTIDE SEQUENCE [LARGE SCALE GENOMIC DNA]</scope>
    <source>
        <strain evidence="1">ACIP111625</strain>
    </source>
</reference>
<dbReference type="RefSeq" id="WP_199286426.1">
    <property type="nucleotide sequence ID" value="NZ_UXAW01000081.1"/>
</dbReference>
<organism evidence="1 2">
    <name type="scientific">Pseudogemmobacter humi</name>
    <dbReference type="NCBI Taxonomy" id="2483812"/>
    <lineage>
        <taxon>Bacteria</taxon>
        <taxon>Pseudomonadati</taxon>
        <taxon>Pseudomonadota</taxon>
        <taxon>Alphaproteobacteria</taxon>
        <taxon>Rhodobacterales</taxon>
        <taxon>Paracoccaceae</taxon>
        <taxon>Pseudogemmobacter</taxon>
    </lineage>
</organism>
<gene>
    <name evidence="1" type="ORF">XINFAN_02758</name>
</gene>
<protein>
    <recommendedName>
        <fullName evidence="3">Glyceraldehyde-3-phosphate dehydrogenase</fullName>
    </recommendedName>
</protein>
<accession>A0A3P5XPZ7</accession>
<evidence type="ECO:0000313" key="2">
    <source>
        <dbReference type="Proteomes" id="UP000277498"/>
    </source>
</evidence>
<dbReference type="EMBL" id="UXAW01000081">
    <property type="protein sequence ID" value="VDC30859.1"/>
    <property type="molecule type" value="Genomic_DNA"/>
</dbReference>
<name>A0A3P5XPZ7_9RHOB</name>
<proteinExistence type="predicted"/>
<sequence length="47" mass="5491">MTNRVALFLALFLGAAIVLDLLLNQGQIFVFLAQKFLHLVDWVQFWR</sequence>
<dbReference type="Proteomes" id="UP000277498">
    <property type="component" value="Unassembled WGS sequence"/>
</dbReference>
<evidence type="ECO:0000313" key="1">
    <source>
        <dbReference type="EMBL" id="VDC30859.1"/>
    </source>
</evidence>
<keyword evidence="2" id="KW-1185">Reference proteome</keyword>